<dbReference type="AlphaFoldDB" id="A0A848M4F6"/>
<dbReference type="RefSeq" id="WP_169504724.1">
    <property type="nucleotide sequence ID" value="NZ_JABBPN010000006.1"/>
</dbReference>
<feature type="transmembrane region" description="Helical" evidence="1">
    <location>
        <begin position="6"/>
        <end position="23"/>
    </location>
</feature>
<name>A0A848M4F6_PAELE</name>
<keyword evidence="1" id="KW-0472">Membrane</keyword>
<sequence length="330" mass="37447">MKITDFAILFVALVFPFFFILGMQSHHMQDTAFIEMKYTSGLRTAVQDAGVMLTLNEDPVMEAGYVSAKYFRADKEKALQAFSKTLYVNMGVADDPKAQEALWWYIPALAVIDYNGFYIYSMQSVPDEDGRDAWKHVWSPKIPYSYMDADRNMIYFTLDDKVTAFNEVHRTWISGFQKELAGTTGISLLDSVESFEGIRRTTIVHSIQDNVAYYIHKHNEIALRSGISYQFNMPVIGQEEWVNTIDDIGFMAFVQGIPVGDKAYNNYALGGGRLIKKPTYYGVYDYSTDRKIVVRDSCAHSYEIQEVFQSPKAAAEAGYIEGACLHVPMP</sequence>
<reference evidence="2 3" key="1">
    <citation type="submission" date="2020-04" db="EMBL/GenBank/DDBJ databases">
        <title>Paenibacillus algicola sp. nov., a novel marine bacterium producing alginate lyase.</title>
        <authorList>
            <person name="Huang H."/>
        </authorList>
    </citation>
    <scope>NUCLEOTIDE SEQUENCE [LARGE SCALE GENOMIC DNA]</scope>
    <source>
        <strain evidence="2 3">L7-75</strain>
    </source>
</reference>
<proteinExistence type="predicted"/>
<gene>
    <name evidence="2" type="ORF">HII30_09220</name>
</gene>
<keyword evidence="1" id="KW-0812">Transmembrane</keyword>
<evidence type="ECO:0008006" key="4">
    <source>
        <dbReference type="Google" id="ProtNLM"/>
    </source>
</evidence>
<evidence type="ECO:0000256" key="1">
    <source>
        <dbReference type="SAM" id="Phobius"/>
    </source>
</evidence>
<protein>
    <recommendedName>
        <fullName evidence="4">F0F1-type ATP synthase</fullName>
    </recommendedName>
</protein>
<accession>A0A848M4F6</accession>
<organism evidence="2 3">
    <name type="scientific">Paenibacillus lemnae</name>
    <dbReference type="NCBI Taxonomy" id="1330551"/>
    <lineage>
        <taxon>Bacteria</taxon>
        <taxon>Bacillati</taxon>
        <taxon>Bacillota</taxon>
        <taxon>Bacilli</taxon>
        <taxon>Bacillales</taxon>
        <taxon>Paenibacillaceae</taxon>
        <taxon>Paenibacillus</taxon>
    </lineage>
</organism>
<keyword evidence="1" id="KW-1133">Transmembrane helix</keyword>
<keyword evidence="3" id="KW-1185">Reference proteome</keyword>
<dbReference type="EMBL" id="JABBPN010000006">
    <property type="protein sequence ID" value="NMO95948.1"/>
    <property type="molecule type" value="Genomic_DNA"/>
</dbReference>
<dbReference type="Proteomes" id="UP000565468">
    <property type="component" value="Unassembled WGS sequence"/>
</dbReference>
<evidence type="ECO:0000313" key="3">
    <source>
        <dbReference type="Proteomes" id="UP000565468"/>
    </source>
</evidence>
<comment type="caution">
    <text evidence="2">The sequence shown here is derived from an EMBL/GenBank/DDBJ whole genome shotgun (WGS) entry which is preliminary data.</text>
</comment>
<evidence type="ECO:0000313" key="2">
    <source>
        <dbReference type="EMBL" id="NMO95948.1"/>
    </source>
</evidence>